<accession>A0A135V0P9</accession>
<keyword evidence="4" id="KW-1185">Reference proteome</keyword>
<dbReference type="InterPro" id="IPR027417">
    <property type="entry name" value="P-loop_NTPase"/>
</dbReference>
<name>A0A135V0P9_9PEZI</name>
<evidence type="ECO:0000313" key="4">
    <source>
        <dbReference type="Proteomes" id="UP000070121"/>
    </source>
</evidence>
<sequence length="684" mass="76045">MADPLSIAASIAGLLSLADIVYLRLAKYVKSVKNAEKEISDLRDEVNRDGGTINMLSRLATALDAEDGPPIQGFWMHHIDGCAATLLEIVNKTKMKTTKEMLADFSRHKENMNLALSATSLEALLRCLAKEEDRERTTAAILADVQKTREIAVRIREGAQRHRVLDFFLKYNPQSNYEMSVKLRHPRTELWLERHSSFQQLISNQGSRLWLSSIPGVGKTVLAGSIIGHALARSSGTVAVGFFFCDYKNETTQSPVSILGALAYQLARQSEEALPRSPNTEDLGRTIVRTAQVFERAYLVVDSLDECGDHAEEIVEALCDIAENSDELSMALLIRDEDNIQRHLRGSENNFHNIEIVAHTEDITEFLTSEIERRIRNRKLILKDLSLKAEILESLVAGARGMFRWVACQLDHLEGCMSDEQCREALRSLPPDLPETYMRIFRRVPQAKQARGETAVRSAEIHKPYVIGSERFWKWISKHQRVSLLGASLCAGLKIQNLSVAQLLVDEGFVPTQSDLDRFKEAMSSAIDSGGPYWDDDALASLCHFCEALGSGIDNSPLKFELCQLAWGFCLQRTISLCAIEGYNISSKVTDDVHSLETLALKVVRGNFDIAALQRVVDDQRVDVSSILSLGQGDGLLHLLVRENYSARRVCVAQAEDILDLLLSAGCSLSKRGSDGHTPLSLAI</sequence>
<dbReference type="SUPFAM" id="SSF52540">
    <property type="entry name" value="P-loop containing nucleoside triphosphate hydrolases"/>
    <property type="match status" value="1"/>
</dbReference>
<dbReference type="PANTHER" id="PTHR10039">
    <property type="entry name" value="AMELOGENIN"/>
    <property type="match status" value="1"/>
</dbReference>
<gene>
    <name evidence="3" type="ORF">CSAL01_10427</name>
</gene>
<organism evidence="3 4">
    <name type="scientific">Colletotrichum salicis</name>
    <dbReference type="NCBI Taxonomy" id="1209931"/>
    <lineage>
        <taxon>Eukaryota</taxon>
        <taxon>Fungi</taxon>
        <taxon>Dikarya</taxon>
        <taxon>Ascomycota</taxon>
        <taxon>Pezizomycotina</taxon>
        <taxon>Sordariomycetes</taxon>
        <taxon>Hypocreomycetidae</taxon>
        <taxon>Glomerellales</taxon>
        <taxon>Glomerellaceae</taxon>
        <taxon>Colletotrichum</taxon>
        <taxon>Colletotrichum acutatum species complex</taxon>
    </lineage>
</organism>
<keyword evidence="1" id="KW-0677">Repeat</keyword>
<evidence type="ECO:0000259" key="2">
    <source>
        <dbReference type="Pfam" id="PF24883"/>
    </source>
</evidence>
<dbReference type="PANTHER" id="PTHR10039:SF16">
    <property type="entry name" value="GPI INOSITOL-DEACYLASE"/>
    <property type="match status" value="1"/>
</dbReference>
<dbReference type="Pfam" id="PF24883">
    <property type="entry name" value="NPHP3_N"/>
    <property type="match status" value="1"/>
</dbReference>
<dbReference type="STRING" id="1209931.A0A135V0P9"/>
<evidence type="ECO:0000256" key="1">
    <source>
        <dbReference type="ARBA" id="ARBA00022737"/>
    </source>
</evidence>
<feature type="domain" description="Nephrocystin 3-like N-terminal" evidence="2">
    <location>
        <begin position="188"/>
        <end position="326"/>
    </location>
</feature>
<dbReference type="OrthoDB" id="194358at2759"/>
<protein>
    <recommendedName>
        <fullName evidence="2">Nephrocystin 3-like N-terminal domain-containing protein</fullName>
    </recommendedName>
</protein>
<dbReference type="Gene3D" id="3.40.50.300">
    <property type="entry name" value="P-loop containing nucleotide triphosphate hydrolases"/>
    <property type="match status" value="1"/>
</dbReference>
<proteinExistence type="predicted"/>
<evidence type="ECO:0000313" key="3">
    <source>
        <dbReference type="EMBL" id="KXH66162.1"/>
    </source>
</evidence>
<dbReference type="InterPro" id="IPR056884">
    <property type="entry name" value="NPHP3-like_N"/>
</dbReference>
<dbReference type="EMBL" id="JFFI01000738">
    <property type="protein sequence ID" value="KXH66162.1"/>
    <property type="molecule type" value="Genomic_DNA"/>
</dbReference>
<dbReference type="AlphaFoldDB" id="A0A135V0P9"/>
<reference evidence="3 4" key="1">
    <citation type="submission" date="2014-02" db="EMBL/GenBank/DDBJ databases">
        <title>The genome sequence of Colletotrichum salicis CBS 607.94.</title>
        <authorList>
            <person name="Baroncelli R."/>
            <person name="Thon M.R."/>
        </authorList>
    </citation>
    <scope>NUCLEOTIDE SEQUENCE [LARGE SCALE GENOMIC DNA]</scope>
    <source>
        <strain evidence="3 4">CBS 607.94</strain>
    </source>
</reference>
<comment type="caution">
    <text evidence="3">The sequence shown here is derived from an EMBL/GenBank/DDBJ whole genome shotgun (WGS) entry which is preliminary data.</text>
</comment>
<dbReference type="Proteomes" id="UP000070121">
    <property type="component" value="Unassembled WGS sequence"/>
</dbReference>